<evidence type="ECO:0000313" key="3">
    <source>
        <dbReference type="Proteomes" id="UP001341840"/>
    </source>
</evidence>
<evidence type="ECO:0000256" key="1">
    <source>
        <dbReference type="SAM" id="MobiDB-lite"/>
    </source>
</evidence>
<gene>
    <name evidence="2" type="ORF">PIB30_045731</name>
</gene>
<protein>
    <submittedName>
        <fullName evidence="2">Uncharacterized protein</fullName>
    </submittedName>
</protein>
<dbReference type="Proteomes" id="UP001341840">
    <property type="component" value="Unassembled WGS sequence"/>
</dbReference>
<dbReference type="EMBL" id="JASCZI010241936">
    <property type="protein sequence ID" value="MED6208511.1"/>
    <property type="molecule type" value="Genomic_DNA"/>
</dbReference>
<name>A0ABU6YGH6_9FABA</name>
<reference evidence="2 3" key="1">
    <citation type="journal article" date="2023" name="Plants (Basel)">
        <title>Bridging the Gap: Combining Genomics and Transcriptomics Approaches to Understand Stylosanthes scabra, an Orphan Legume from the Brazilian Caatinga.</title>
        <authorList>
            <person name="Ferreira-Neto J.R.C."/>
            <person name="da Silva M.D."/>
            <person name="Binneck E."/>
            <person name="de Melo N.F."/>
            <person name="da Silva R.H."/>
            <person name="de Melo A.L.T.M."/>
            <person name="Pandolfi V."/>
            <person name="Bustamante F.O."/>
            <person name="Brasileiro-Vidal A.C."/>
            <person name="Benko-Iseppon A.M."/>
        </authorList>
    </citation>
    <scope>NUCLEOTIDE SEQUENCE [LARGE SCALE GENOMIC DNA]</scope>
    <source>
        <tissue evidence="2">Leaves</tissue>
    </source>
</reference>
<accession>A0ABU6YGH6</accession>
<sequence length="103" mass="11513">MVGKDIGASEGLASDSPRTKFVSSREPSHSRGSIMDYKPLLSPGMPSCCKQYVTNWLFLIETRPTFRLMLRDDVITLIMGCLVGHYEFLSDWRVAVFEGGPVL</sequence>
<evidence type="ECO:0000313" key="2">
    <source>
        <dbReference type="EMBL" id="MED6208511.1"/>
    </source>
</evidence>
<comment type="caution">
    <text evidence="2">The sequence shown here is derived from an EMBL/GenBank/DDBJ whole genome shotgun (WGS) entry which is preliminary data.</text>
</comment>
<organism evidence="2 3">
    <name type="scientific">Stylosanthes scabra</name>
    <dbReference type="NCBI Taxonomy" id="79078"/>
    <lineage>
        <taxon>Eukaryota</taxon>
        <taxon>Viridiplantae</taxon>
        <taxon>Streptophyta</taxon>
        <taxon>Embryophyta</taxon>
        <taxon>Tracheophyta</taxon>
        <taxon>Spermatophyta</taxon>
        <taxon>Magnoliopsida</taxon>
        <taxon>eudicotyledons</taxon>
        <taxon>Gunneridae</taxon>
        <taxon>Pentapetalae</taxon>
        <taxon>rosids</taxon>
        <taxon>fabids</taxon>
        <taxon>Fabales</taxon>
        <taxon>Fabaceae</taxon>
        <taxon>Papilionoideae</taxon>
        <taxon>50 kb inversion clade</taxon>
        <taxon>dalbergioids sensu lato</taxon>
        <taxon>Dalbergieae</taxon>
        <taxon>Pterocarpus clade</taxon>
        <taxon>Stylosanthes</taxon>
    </lineage>
</organism>
<keyword evidence="3" id="KW-1185">Reference proteome</keyword>
<proteinExistence type="predicted"/>
<feature type="region of interest" description="Disordered" evidence="1">
    <location>
        <begin position="1"/>
        <end position="34"/>
    </location>
</feature>